<evidence type="ECO:0000256" key="1">
    <source>
        <dbReference type="SAM" id="MobiDB-lite"/>
    </source>
</evidence>
<proteinExistence type="predicted"/>
<dbReference type="InterPro" id="IPR023214">
    <property type="entry name" value="HAD_sf"/>
</dbReference>
<dbReference type="InterPro" id="IPR036412">
    <property type="entry name" value="HAD-like_sf"/>
</dbReference>
<evidence type="ECO:0000313" key="4">
    <source>
        <dbReference type="EMBL" id="RWS05268.1"/>
    </source>
</evidence>
<accession>A0A3S3P016</accession>
<dbReference type="GO" id="GO:0019509">
    <property type="term" value="P:L-methionine salvage from methylthioadenosine"/>
    <property type="evidence" value="ECO:0007669"/>
    <property type="project" value="TreeGrafter"/>
</dbReference>
<feature type="region of interest" description="Disordered" evidence="1">
    <location>
        <begin position="19"/>
        <end position="68"/>
    </location>
</feature>
<dbReference type="PANTHER" id="PTHR20371">
    <property type="entry name" value="ENOLASE-PHOSPHATASE E1"/>
    <property type="match status" value="1"/>
</dbReference>
<feature type="compositionally biased region" description="Basic and acidic residues" evidence="1">
    <location>
        <begin position="19"/>
        <end position="33"/>
    </location>
</feature>
<dbReference type="SUPFAM" id="SSF56784">
    <property type="entry name" value="HAD-like"/>
    <property type="match status" value="1"/>
</dbReference>
<evidence type="ECO:0000313" key="5">
    <source>
        <dbReference type="Proteomes" id="UP000285301"/>
    </source>
</evidence>
<organism evidence="3 5">
    <name type="scientific">Dinothrombium tinctorium</name>
    <dbReference type="NCBI Taxonomy" id="1965070"/>
    <lineage>
        <taxon>Eukaryota</taxon>
        <taxon>Metazoa</taxon>
        <taxon>Ecdysozoa</taxon>
        <taxon>Arthropoda</taxon>
        <taxon>Chelicerata</taxon>
        <taxon>Arachnida</taxon>
        <taxon>Acari</taxon>
        <taxon>Acariformes</taxon>
        <taxon>Trombidiformes</taxon>
        <taxon>Prostigmata</taxon>
        <taxon>Anystina</taxon>
        <taxon>Parasitengona</taxon>
        <taxon>Trombidioidea</taxon>
        <taxon>Trombidiidae</taxon>
        <taxon>Dinothrombium</taxon>
    </lineage>
</organism>
<dbReference type="EMBL" id="NCKU01004910">
    <property type="protein sequence ID" value="RWS05268.1"/>
    <property type="molecule type" value="Genomic_DNA"/>
</dbReference>
<dbReference type="EMBL" id="NCKU01008170">
    <property type="protein sequence ID" value="RWS02088.1"/>
    <property type="molecule type" value="Genomic_DNA"/>
</dbReference>
<sequence length="400" mass="46807">MDKSEEIEISKKIEKKSKIKGEDKIGEAMEQKQIENVPKQRKAKEIADDTDDKVKERKEAEDVTKPKKADEFIDRIKAEVMKNYDKTEETLDSDKISKKQEQYKSEQMTNEKVKNEIGANKNSIYSIDKHGIAKNVMIELTKPDAIILRLYDVISSWKETKRSFISYTLSNLLAFLDEYWEQSQLQEVIQVLRIEAYNDRKTNHLSPRIFKASQTAKAIKESILFYMNYRLCDEVEMTIENSECGFMLLMRMIWHDGYLKGKIKTHVYSEVAKNFLLWRENGIKIYIFSCCSVETFDGGKRILSKTIRGDLTRLVDGYFDTQRYDRFNSESYLNIAKDLCVEISKILFITKDIKEARAARNSGMQAVMIFRNDSNVPYYDEGLTEMHAITELNDIHFKTY</sequence>
<evidence type="ECO:0000313" key="2">
    <source>
        <dbReference type="EMBL" id="RWS02088.1"/>
    </source>
</evidence>
<dbReference type="AlphaFoldDB" id="A0A3S3P016"/>
<keyword evidence="5" id="KW-1185">Reference proteome</keyword>
<feature type="compositionally biased region" description="Basic and acidic residues" evidence="1">
    <location>
        <begin position="43"/>
        <end position="68"/>
    </location>
</feature>
<dbReference type="OrthoDB" id="6510516at2759"/>
<dbReference type="EMBL" id="NCKU01008164">
    <property type="protein sequence ID" value="RWS02100.1"/>
    <property type="molecule type" value="Genomic_DNA"/>
</dbReference>
<dbReference type="GO" id="GO:0043874">
    <property type="term" value="F:acireductone synthase activity"/>
    <property type="evidence" value="ECO:0007669"/>
    <property type="project" value="TreeGrafter"/>
</dbReference>
<name>A0A3S3P016_9ACAR</name>
<evidence type="ECO:0000313" key="3">
    <source>
        <dbReference type="EMBL" id="RWS02100.1"/>
    </source>
</evidence>
<comment type="caution">
    <text evidence="3">The sequence shown here is derived from an EMBL/GenBank/DDBJ whole genome shotgun (WGS) entry which is preliminary data.</text>
</comment>
<reference evidence="3 5" key="1">
    <citation type="journal article" date="2018" name="Gigascience">
        <title>Genomes of trombidid mites reveal novel predicted allergens and laterally-transferred genes associated with secondary metabolism.</title>
        <authorList>
            <person name="Dong X."/>
            <person name="Chaisiri K."/>
            <person name="Xia D."/>
            <person name="Armstrong S.D."/>
            <person name="Fang Y."/>
            <person name="Donnelly M.J."/>
            <person name="Kadowaki T."/>
            <person name="McGarry J.W."/>
            <person name="Darby A.C."/>
            <person name="Makepeace B.L."/>
        </authorList>
    </citation>
    <scope>NUCLEOTIDE SEQUENCE [LARGE SCALE GENOMIC DNA]</scope>
    <source>
        <strain evidence="3">UoL-WK</strain>
    </source>
</reference>
<dbReference type="Gene3D" id="3.40.50.1000">
    <property type="entry name" value="HAD superfamily/HAD-like"/>
    <property type="match status" value="1"/>
</dbReference>
<gene>
    <name evidence="4" type="ORF">B4U79_07324</name>
    <name evidence="2" type="ORF">B4U79_12665</name>
    <name evidence="3" type="ORF">B4U79_14824</name>
</gene>
<dbReference type="PANTHER" id="PTHR20371:SF1">
    <property type="entry name" value="ENOLASE-PHOSPHATASE E1"/>
    <property type="match status" value="1"/>
</dbReference>
<protein>
    <submittedName>
        <fullName evidence="3">Enolase-phosphatase E1-like protein</fullName>
    </submittedName>
</protein>
<dbReference type="STRING" id="1965070.A0A3S3P016"/>
<reference evidence="3" key="2">
    <citation type="submission" date="2018-11" db="EMBL/GenBank/DDBJ databases">
        <title>Trombidioid mite genomics.</title>
        <authorList>
            <person name="Dong X."/>
        </authorList>
    </citation>
    <scope>NUCLEOTIDE SEQUENCE</scope>
    <source>
        <strain evidence="3">UoL-WK</strain>
    </source>
</reference>
<dbReference type="Proteomes" id="UP000285301">
    <property type="component" value="Unassembled WGS sequence"/>
</dbReference>